<accession>A0AAD5SZJ0</accession>
<keyword evidence="7" id="KW-1185">Reference proteome</keyword>
<dbReference type="InterPro" id="IPR002018">
    <property type="entry name" value="CarbesteraseB"/>
</dbReference>
<protein>
    <recommendedName>
        <fullName evidence="5">Carboxylesterase type B domain-containing protein</fullName>
    </recommendedName>
</protein>
<evidence type="ECO:0000256" key="4">
    <source>
        <dbReference type="SAM" id="SignalP"/>
    </source>
</evidence>
<evidence type="ECO:0000256" key="1">
    <source>
        <dbReference type="ARBA" id="ARBA00005964"/>
    </source>
</evidence>
<dbReference type="InterPro" id="IPR000997">
    <property type="entry name" value="Cholinesterase"/>
</dbReference>
<keyword evidence="2" id="KW-0378">Hydrolase</keyword>
<comment type="similarity">
    <text evidence="1">Belongs to the type-B carboxylesterase/lipase family.</text>
</comment>
<reference evidence="6" key="1">
    <citation type="submission" date="2020-05" db="EMBL/GenBank/DDBJ databases">
        <title>Phylogenomic resolution of chytrid fungi.</title>
        <authorList>
            <person name="Stajich J.E."/>
            <person name="Amses K."/>
            <person name="Simmons R."/>
            <person name="Seto K."/>
            <person name="Myers J."/>
            <person name="Bonds A."/>
            <person name="Quandt C.A."/>
            <person name="Barry K."/>
            <person name="Liu P."/>
            <person name="Grigoriev I."/>
            <person name="Longcore J.E."/>
            <person name="James T.Y."/>
        </authorList>
    </citation>
    <scope>NUCLEOTIDE SEQUENCE</scope>
    <source>
        <strain evidence="6">JEL0513</strain>
    </source>
</reference>
<dbReference type="Proteomes" id="UP001211907">
    <property type="component" value="Unassembled WGS sequence"/>
</dbReference>
<sequence>MKFSDIFKICATMNLIVFAAAMLASIANAAPTAATTTATTTASVSVTTTASASPTVCANGFKYLGKTVGYADVFSSIRYAEKAVRFSPPVAVSRPRTEQFYNATITPNACVQNHLDSSFPAGTVISEDCLFLNIHKPHNATSELLPVWVYIHGGTFTSGGIASILYDGSHILQTRSDIIIVTISYRLGVFGFSASEELAAKGALNLGLLDQEAAFHWIQKNIWYFGGDPTRVTATGQSAGGISLGTLLTSRGGNNVLFHQVGLQSGSAFTFAAPISFSQPFFNSLVSTFNCTSASDAVSCLKTVNATLLQAAGSQYSYYQPVVDGVFLTQAPYVALRQGLFRKVPLLAGDVKDDGLIFIPSTNETIAKADFATIISQQFASLPVDDLAFLNATTYANYAPPVATSWGLGAGNFTGDYRHKCNDNLAIKLFAQYGLPVHKYLLSTCGTAFAYNYGYTKSPLPALHGCDICFVFNDPTCFYTAAQAELGVAMSNAWADFAAGKLNQNSLGWEPYTLANPTEIVFNIGNGTNFESILDDGGEPKCEGLWEAGSLTYSLPVNF</sequence>
<evidence type="ECO:0000313" key="6">
    <source>
        <dbReference type="EMBL" id="KAJ3120944.1"/>
    </source>
</evidence>
<keyword evidence="4" id="KW-0732">Signal</keyword>
<comment type="caution">
    <text evidence="6">The sequence shown here is derived from an EMBL/GenBank/DDBJ whole genome shotgun (WGS) entry which is preliminary data.</text>
</comment>
<dbReference type="InterPro" id="IPR029058">
    <property type="entry name" value="AB_hydrolase_fold"/>
</dbReference>
<feature type="domain" description="Carboxylesterase type B" evidence="5">
    <location>
        <begin position="70"/>
        <end position="518"/>
    </location>
</feature>
<proteinExistence type="inferred from homology"/>
<dbReference type="PANTHER" id="PTHR43918">
    <property type="entry name" value="ACETYLCHOLINESTERASE"/>
    <property type="match status" value="1"/>
</dbReference>
<gene>
    <name evidence="6" type="ORF">HK100_012592</name>
</gene>
<dbReference type="SUPFAM" id="SSF53474">
    <property type="entry name" value="alpha/beta-Hydrolases"/>
    <property type="match status" value="1"/>
</dbReference>
<evidence type="ECO:0000313" key="7">
    <source>
        <dbReference type="Proteomes" id="UP001211907"/>
    </source>
</evidence>
<dbReference type="GO" id="GO:0004104">
    <property type="term" value="F:cholinesterase activity"/>
    <property type="evidence" value="ECO:0007669"/>
    <property type="project" value="InterPro"/>
</dbReference>
<feature type="signal peptide" evidence="4">
    <location>
        <begin position="1"/>
        <end position="29"/>
    </location>
</feature>
<dbReference type="Pfam" id="PF00135">
    <property type="entry name" value="COesterase"/>
    <property type="match status" value="1"/>
</dbReference>
<organism evidence="6 7">
    <name type="scientific">Physocladia obscura</name>
    <dbReference type="NCBI Taxonomy" id="109957"/>
    <lineage>
        <taxon>Eukaryota</taxon>
        <taxon>Fungi</taxon>
        <taxon>Fungi incertae sedis</taxon>
        <taxon>Chytridiomycota</taxon>
        <taxon>Chytridiomycota incertae sedis</taxon>
        <taxon>Chytridiomycetes</taxon>
        <taxon>Chytridiales</taxon>
        <taxon>Chytriomycetaceae</taxon>
        <taxon>Physocladia</taxon>
    </lineage>
</organism>
<dbReference type="PRINTS" id="PR00878">
    <property type="entry name" value="CHOLNESTRASE"/>
</dbReference>
<dbReference type="AlphaFoldDB" id="A0AAD5SZJ0"/>
<keyword evidence="3" id="KW-1015">Disulfide bond</keyword>
<evidence type="ECO:0000256" key="3">
    <source>
        <dbReference type="ARBA" id="ARBA00023157"/>
    </source>
</evidence>
<feature type="chain" id="PRO_5042238062" description="Carboxylesterase type B domain-containing protein" evidence="4">
    <location>
        <begin position="30"/>
        <end position="559"/>
    </location>
</feature>
<evidence type="ECO:0000259" key="5">
    <source>
        <dbReference type="Pfam" id="PF00135"/>
    </source>
</evidence>
<dbReference type="EMBL" id="JADGJH010000923">
    <property type="protein sequence ID" value="KAJ3120944.1"/>
    <property type="molecule type" value="Genomic_DNA"/>
</dbReference>
<dbReference type="Gene3D" id="3.40.50.1820">
    <property type="entry name" value="alpha/beta hydrolase"/>
    <property type="match status" value="1"/>
</dbReference>
<dbReference type="PANTHER" id="PTHR43918:SF4">
    <property type="entry name" value="CARBOXYLIC ESTER HYDROLASE"/>
    <property type="match status" value="1"/>
</dbReference>
<dbReference type="InterPro" id="IPR050654">
    <property type="entry name" value="AChE-related_enzymes"/>
</dbReference>
<evidence type="ECO:0000256" key="2">
    <source>
        <dbReference type="ARBA" id="ARBA00022801"/>
    </source>
</evidence>
<name>A0AAD5SZJ0_9FUNG</name>